<dbReference type="Proteomes" id="UP000676336">
    <property type="component" value="Unassembled WGS sequence"/>
</dbReference>
<sequence length="122" mass="13404">PFGDSDENYNTEHLDAHTKLLATSGKSLILLNLADMIESDQYNAHSSCFLLVINDAVRGETYLPPNKTKFLRRSPIKNRNGRSPLNSIGLCSRCSFSDCFIIIIAVAAAASEPNSHENLIPI</sequence>
<dbReference type="EMBL" id="CAJOBI010183965">
    <property type="protein sequence ID" value="CAF4936906.1"/>
    <property type="molecule type" value="Genomic_DNA"/>
</dbReference>
<evidence type="ECO:0000313" key="2">
    <source>
        <dbReference type="EMBL" id="CAF5167545.1"/>
    </source>
</evidence>
<name>A0A8S3CPT6_9BILA</name>
<proteinExistence type="predicted"/>
<dbReference type="AlphaFoldDB" id="A0A8S3CPT6"/>
<gene>
    <name evidence="2" type="ORF">GIL414_LOCUS66429</name>
    <name evidence="1" type="ORF">SMN809_LOCUS53453</name>
</gene>
<reference evidence="1" key="1">
    <citation type="submission" date="2021-02" db="EMBL/GenBank/DDBJ databases">
        <authorList>
            <person name="Nowell W R."/>
        </authorList>
    </citation>
    <scope>NUCLEOTIDE SEQUENCE</scope>
</reference>
<dbReference type="EMBL" id="CAJOBJ010312357">
    <property type="protein sequence ID" value="CAF5167545.1"/>
    <property type="molecule type" value="Genomic_DNA"/>
</dbReference>
<comment type="caution">
    <text evidence="1">The sequence shown here is derived from an EMBL/GenBank/DDBJ whole genome shotgun (WGS) entry which is preliminary data.</text>
</comment>
<dbReference type="Proteomes" id="UP000681720">
    <property type="component" value="Unassembled WGS sequence"/>
</dbReference>
<organism evidence="1 3">
    <name type="scientific">Rotaria magnacalcarata</name>
    <dbReference type="NCBI Taxonomy" id="392030"/>
    <lineage>
        <taxon>Eukaryota</taxon>
        <taxon>Metazoa</taxon>
        <taxon>Spiralia</taxon>
        <taxon>Gnathifera</taxon>
        <taxon>Rotifera</taxon>
        <taxon>Eurotatoria</taxon>
        <taxon>Bdelloidea</taxon>
        <taxon>Philodinida</taxon>
        <taxon>Philodinidae</taxon>
        <taxon>Rotaria</taxon>
    </lineage>
</organism>
<protein>
    <submittedName>
        <fullName evidence="1">Uncharacterized protein</fullName>
    </submittedName>
</protein>
<accession>A0A8S3CPT6</accession>
<evidence type="ECO:0000313" key="1">
    <source>
        <dbReference type="EMBL" id="CAF4936906.1"/>
    </source>
</evidence>
<evidence type="ECO:0000313" key="3">
    <source>
        <dbReference type="Proteomes" id="UP000676336"/>
    </source>
</evidence>
<feature type="non-terminal residue" evidence="1">
    <location>
        <position position="1"/>
    </location>
</feature>